<dbReference type="EnsemblPlants" id="KQK10124">
    <property type="protein sequence ID" value="KQK10124"/>
    <property type="gene ID" value="BRADI_2g52121v3"/>
</dbReference>
<proteinExistence type="predicted"/>
<evidence type="ECO:0000313" key="3">
    <source>
        <dbReference type="EnsemblPlants" id="KQK10124"/>
    </source>
</evidence>
<organism evidence="2">
    <name type="scientific">Brachypodium distachyon</name>
    <name type="common">Purple false brome</name>
    <name type="synonym">Trachynia distachya</name>
    <dbReference type="NCBI Taxonomy" id="15368"/>
    <lineage>
        <taxon>Eukaryota</taxon>
        <taxon>Viridiplantae</taxon>
        <taxon>Streptophyta</taxon>
        <taxon>Embryophyta</taxon>
        <taxon>Tracheophyta</taxon>
        <taxon>Spermatophyta</taxon>
        <taxon>Magnoliopsida</taxon>
        <taxon>Liliopsida</taxon>
        <taxon>Poales</taxon>
        <taxon>Poaceae</taxon>
        <taxon>BOP clade</taxon>
        <taxon>Pooideae</taxon>
        <taxon>Stipodae</taxon>
        <taxon>Brachypodieae</taxon>
        <taxon>Brachypodium</taxon>
    </lineage>
</organism>
<dbReference type="Gramene" id="KQK10124">
    <property type="protein sequence ID" value="KQK10124"/>
    <property type="gene ID" value="BRADI_2g52121v3"/>
</dbReference>
<feature type="compositionally biased region" description="Basic residues" evidence="1">
    <location>
        <begin position="25"/>
        <end position="36"/>
    </location>
</feature>
<dbReference type="InParanoid" id="A0A0Q3JCX4"/>
<evidence type="ECO:0000313" key="4">
    <source>
        <dbReference type="Proteomes" id="UP000008810"/>
    </source>
</evidence>
<evidence type="ECO:0000256" key="1">
    <source>
        <dbReference type="SAM" id="MobiDB-lite"/>
    </source>
</evidence>
<reference evidence="2" key="2">
    <citation type="submission" date="2017-06" db="EMBL/GenBank/DDBJ databases">
        <title>WGS assembly of Brachypodium distachyon.</title>
        <authorList>
            <consortium name="The International Brachypodium Initiative"/>
            <person name="Lucas S."/>
            <person name="Harmon-Smith M."/>
            <person name="Lail K."/>
            <person name="Tice H."/>
            <person name="Grimwood J."/>
            <person name="Bruce D."/>
            <person name="Barry K."/>
            <person name="Shu S."/>
            <person name="Lindquist E."/>
            <person name="Wang M."/>
            <person name="Pitluck S."/>
            <person name="Vogel J.P."/>
            <person name="Garvin D.F."/>
            <person name="Mockler T.C."/>
            <person name="Schmutz J."/>
            <person name="Rokhsar D."/>
            <person name="Bevan M.W."/>
        </authorList>
    </citation>
    <scope>NUCLEOTIDE SEQUENCE</scope>
    <source>
        <strain evidence="2">Bd21</strain>
    </source>
</reference>
<evidence type="ECO:0000313" key="2">
    <source>
        <dbReference type="EMBL" id="KQK10124.1"/>
    </source>
</evidence>
<dbReference type="EMBL" id="CM000881">
    <property type="protein sequence ID" value="KQK10124.1"/>
    <property type="molecule type" value="Genomic_DNA"/>
</dbReference>
<name>A0A0Q3JCX4_BRADI</name>
<dbReference type="Proteomes" id="UP000008810">
    <property type="component" value="Chromosome 2"/>
</dbReference>
<keyword evidence="4" id="KW-1185">Reference proteome</keyword>
<feature type="compositionally biased region" description="Basic residues" evidence="1">
    <location>
        <begin position="124"/>
        <end position="137"/>
    </location>
</feature>
<sequence length="137" mass="14540">MERGVRGRPDAVPPQAPDRAVRQHQPGRVHVRRRRAGGGTGSGEARGEAGRARAAGVHPGVARAVRDRGPAPGVRRGAGQQQLRVLVQGHAPGWPVGGGGEAVEGHERRRPGGLLRAHAPPRPPRARQPRPPRRLPL</sequence>
<reference evidence="3" key="3">
    <citation type="submission" date="2018-08" db="UniProtKB">
        <authorList>
            <consortium name="EnsemblPlants"/>
        </authorList>
    </citation>
    <scope>IDENTIFICATION</scope>
    <source>
        <strain evidence="3">cv. Bd21</strain>
    </source>
</reference>
<accession>A0A0Q3JCX4</accession>
<dbReference type="AlphaFoldDB" id="A0A0Q3JCX4"/>
<feature type="compositionally biased region" description="Low complexity" evidence="1">
    <location>
        <begin position="70"/>
        <end position="79"/>
    </location>
</feature>
<protein>
    <submittedName>
        <fullName evidence="2 3">Uncharacterized protein</fullName>
    </submittedName>
</protein>
<feature type="region of interest" description="Disordered" evidence="1">
    <location>
        <begin position="1"/>
        <end position="137"/>
    </location>
</feature>
<reference evidence="2 3" key="1">
    <citation type="journal article" date="2010" name="Nature">
        <title>Genome sequencing and analysis of the model grass Brachypodium distachyon.</title>
        <authorList>
            <consortium name="International Brachypodium Initiative"/>
        </authorList>
    </citation>
    <scope>NUCLEOTIDE SEQUENCE [LARGE SCALE GENOMIC DNA]</scope>
    <source>
        <strain evidence="2 3">Bd21</strain>
    </source>
</reference>
<gene>
    <name evidence="2" type="ORF">BRADI_2g52121v3</name>
</gene>